<dbReference type="Proteomes" id="UP000188532">
    <property type="component" value="Unassembled WGS sequence"/>
</dbReference>
<proteinExistence type="predicted"/>
<evidence type="ECO:0000313" key="2">
    <source>
        <dbReference type="EMBL" id="OOK80679.1"/>
    </source>
</evidence>
<feature type="region of interest" description="Disordered" evidence="1">
    <location>
        <begin position="18"/>
        <end position="45"/>
    </location>
</feature>
<dbReference type="EMBL" id="MVBN01000002">
    <property type="protein sequence ID" value="OOK80679.1"/>
    <property type="molecule type" value="Genomic_DNA"/>
</dbReference>
<comment type="caution">
    <text evidence="2">The sequence shown here is derived from an EMBL/GenBank/DDBJ whole genome shotgun (WGS) entry which is preliminary data.</text>
</comment>
<reference evidence="2 3" key="1">
    <citation type="submission" date="2017-02" db="EMBL/GenBank/DDBJ databases">
        <title>Complete genome sequences of Mycobacterium kansasii strains isolated from rhesus macaques.</title>
        <authorList>
            <person name="Panda A."/>
            <person name="Nagaraj S."/>
            <person name="Zhao X."/>
            <person name="Tettelin H."/>
            <person name="Detolla L.J."/>
        </authorList>
    </citation>
    <scope>NUCLEOTIDE SEQUENCE [LARGE SCALE GENOMIC DNA]</scope>
    <source>
        <strain evidence="2 3">11-3469</strain>
    </source>
</reference>
<protein>
    <submittedName>
        <fullName evidence="2">Uncharacterized protein</fullName>
    </submittedName>
</protein>
<name>A0A1V3XNB1_MYCKA</name>
<evidence type="ECO:0000256" key="1">
    <source>
        <dbReference type="SAM" id="MobiDB-lite"/>
    </source>
</evidence>
<gene>
    <name evidence="2" type="ORF">BZL29_1899</name>
</gene>
<dbReference type="AlphaFoldDB" id="A0A1V3XNB1"/>
<evidence type="ECO:0000313" key="3">
    <source>
        <dbReference type="Proteomes" id="UP000188532"/>
    </source>
</evidence>
<organism evidence="2 3">
    <name type="scientific">Mycobacterium kansasii</name>
    <dbReference type="NCBI Taxonomy" id="1768"/>
    <lineage>
        <taxon>Bacteria</taxon>
        <taxon>Bacillati</taxon>
        <taxon>Actinomycetota</taxon>
        <taxon>Actinomycetes</taxon>
        <taxon>Mycobacteriales</taxon>
        <taxon>Mycobacteriaceae</taxon>
        <taxon>Mycobacterium</taxon>
    </lineage>
</organism>
<accession>A0A1V3XNB1</accession>
<sequence>MNQGVRLRRDRWCRASNADAAEPEHTRYGDMAVDPASTPAPWHFD</sequence>